<gene>
    <name evidence="4" type="ORF">MELIAE_LOCUS3519</name>
</gene>
<sequence>MNKKKVLTEEEKRFEAAVQQEVDLSRLQRRYEILERNRNERSNTRQTRQNKVIQIFNRENRNILINLKVATAPCKRKEDIRAQNELNDVLQSYDDYSAKIKLMKEYLEELDRQIYLRQRDVLELEAKQTTDRQFYDRVALARTTLEKLENKLEVWMKKFGTTCYENRMLRDRINSLMCERTRFNEVWTKLIRNLTTGKKFMLDLIEQATIAYDQREEWVSKLSMVRKKARNQLLKQLHEMRELERKKDNDTKLKNFILFKNARRLMVDLELREMNKRRRRWANLELKVENYKNVIDQIHEFMNEENDINIVKHYLHIEQENFAMFLQLVDVNKEMERMNEEMFENLVEIDRLRVVHDARQEQQDNRLEELKINVETAQLNTKSSQDEVHKIDAYLQQILNGVFRLFNVLKCDNKPMLALLGKNEKVHYYNILKYLEIMEQVVQEKMLTLNYVERSLLDKKKIKRQQLILREDNLRTTILGITDIVKTNPCPLCFENDIVHDVIDTLQKVMTKQQATEEMERLLSLPDSLERSHNVSHCHLPKSRAIMQKRYQ</sequence>
<reference evidence="4" key="1">
    <citation type="submission" date="2021-12" db="EMBL/GenBank/DDBJ databases">
        <authorList>
            <person name="King R."/>
        </authorList>
    </citation>
    <scope>NUCLEOTIDE SEQUENCE</scope>
</reference>
<keyword evidence="1 2" id="KW-0175">Coiled coil</keyword>
<feature type="coiled-coil region" evidence="2">
    <location>
        <begin position="360"/>
        <end position="387"/>
    </location>
</feature>
<organism evidence="4 5">
    <name type="scientific">Brassicogethes aeneus</name>
    <name type="common">Rape pollen beetle</name>
    <name type="synonym">Meligethes aeneus</name>
    <dbReference type="NCBI Taxonomy" id="1431903"/>
    <lineage>
        <taxon>Eukaryota</taxon>
        <taxon>Metazoa</taxon>
        <taxon>Ecdysozoa</taxon>
        <taxon>Arthropoda</taxon>
        <taxon>Hexapoda</taxon>
        <taxon>Insecta</taxon>
        <taxon>Pterygota</taxon>
        <taxon>Neoptera</taxon>
        <taxon>Endopterygota</taxon>
        <taxon>Coleoptera</taxon>
        <taxon>Polyphaga</taxon>
        <taxon>Cucujiformia</taxon>
        <taxon>Nitidulidae</taxon>
        <taxon>Meligethinae</taxon>
        <taxon>Brassicogethes</taxon>
    </lineage>
</organism>
<dbReference type="EMBL" id="OV121133">
    <property type="protein sequence ID" value="CAH0550778.1"/>
    <property type="molecule type" value="Genomic_DNA"/>
</dbReference>
<accession>A0A9P0AZI7</accession>
<evidence type="ECO:0000313" key="5">
    <source>
        <dbReference type="Proteomes" id="UP001154078"/>
    </source>
</evidence>
<dbReference type="InterPro" id="IPR049258">
    <property type="entry name" value="ODAD1_CC"/>
</dbReference>
<dbReference type="OrthoDB" id="6766775at2759"/>
<name>A0A9P0AZI7_BRAAE</name>
<evidence type="ECO:0000259" key="3">
    <source>
        <dbReference type="Pfam" id="PF21773"/>
    </source>
</evidence>
<evidence type="ECO:0000256" key="2">
    <source>
        <dbReference type="SAM" id="Coils"/>
    </source>
</evidence>
<feature type="domain" description="ODAD1 central coiled coil region" evidence="3">
    <location>
        <begin position="145"/>
        <end position="421"/>
    </location>
</feature>
<evidence type="ECO:0000256" key="1">
    <source>
        <dbReference type="ARBA" id="ARBA00023054"/>
    </source>
</evidence>
<evidence type="ECO:0000313" key="4">
    <source>
        <dbReference type="EMBL" id="CAH0550778.1"/>
    </source>
</evidence>
<protein>
    <recommendedName>
        <fullName evidence="3">ODAD1 central coiled coil region domain-containing protein</fullName>
    </recommendedName>
</protein>
<feature type="coiled-coil region" evidence="2">
    <location>
        <begin position="17"/>
        <end position="44"/>
    </location>
</feature>
<proteinExistence type="predicted"/>
<keyword evidence="5" id="KW-1185">Reference proteome</keyword>
<dbReference type="PANTHER" id="PTHR21694:SF18">
    <property type="entry name" value="COILED-COIL DOMAIN-CONTAINING PROTEIN 63"/>
    <property type="match status" value="1"/>
</dbReference>
<dbReference type="Pfam" id="PF21773">
    <property type="entry name" value="ODAD1_CC"/>
    <property type="match status" value="1"/>
</dbReference>
<dbReference type="InterPro" id="IPR051876">
    <property type="entry name" value="ODA-DC/CCD"/>
</dbReference>
<dbReference type="PANTHER" id="PTHR21694">
    <property type="entry name" value="COILED-COIL DOMAIN-CONTAINING PROTEIN 63"/>
    <property type="match status" value="1"/>
</dbReference>
<dbReference type="Proteomes" id="UP001154078">
    <property type="component" value="Chromosome 2"/>
</dbReference>
<dbReference type="AlphaFoldDB" id="A0A9P0AZI7"/>